<dbReference type="InterPro" id="IPR000326">
    <property type="entry name" value="PAP2/HPO"/>
</dbReference>
<reference evidence="2" key="1">
    <citation type="submission" date="2021-02" db="EMBL/GenBank/DDBJ databases">
        <authorList>
            <person name="Nowell W R."/>
        </authorList>
    </citation>
    <scope>NUCLEOTIDE SEQUENCE</scope>
</reference>
<dbReference type="InterPro" id="IPR036938">
    <property type="entry name" value="PAP2/HPO_sf"/>
</dbReference>
<organism evidence="2 3">
    <name type="scientific">Rotaria sordida</name>
    <dbReference type="NCBI Taxonomy" id="392033"/>
    <lineage>
        <taxon>Eukaryota</taxon>
        <taxon>Metazoa</taxon>
        <taxon>Spiralia</taxon>
        <taxon>Gnathifera</taxon>
        <taxon>Rotifera</taxon>
        <taxon>Eurotatoria</taxon>
        <taxon>Bdelloidea</taxon>
        <taxon>Philodinida</taxon>
        <taxon>Philodinidae</taxon>
        <taxon>Rotaria</taxon>
    </lineage>
</organism>
<dbReference type="Gene3D" id="1.20.144.10">
    <property type="entry name" value="Phosphatidic acid phosphatase type 2/haloperoxidase"/>
    <property type="match status" value="1"/>
</dbReference>
<feature type="domain" description="Phosphatidic acid phosphatase type 2/haloperoxidase" evidence="1">
    <location>
        <begin position="2"/>
        <end position="38"/>
    </location>
</feature>
<gene>
    <name evidence="2" type="ORF">FNK824_LOCUS39838</name>
</gene>
<dbReference type="SUPFAM" id="SSF48317">
    <property type="entry name" value="Acid phosphatase/Vanadium-dependent haloperoxidase"/>
    <property type="match status" value="1"/>
</dbReference>
<protein>
    <recommendedName>
        <fullName evidence="1">Phosphatidic acid phosphatase type 2/haloperoxidase domain-containing protein</fullName>
    </recommendedName>
</protein>
<dbReference type="Proteomes" id="UP000663874">
    <property type="component" value="Unassembled WGS sequence"/>
</dbReference>
<dbReference type="EMBL" id="CAJOBE010027974">
    <property type="protein sequence ID" value="CAF4279531.1"/>
    <property type="molecule type" value="Genomic_DNA"/>
</dbReference>
<feature type="non-terminal residue" evidence="2">
    <location>
        <position position="1"/>
    </location>
</feature>
<proteinExistence type="predicted"/>
<dbReference type="AlphaFoldDB" id="A0A820GI00"/>
<dbReference type="Pfam" id="PF01569">
    <property type="entry name" value="PAP2"/>
    <property type="match status" value="1"/>
</dbReference>
<comment type="caution">
    <text evidence="2">The sequence shown here is derived from an EMBL/GenBank/DDBJ whole genome shotgun (WGS) entry which is preliminary data.</text>
</comment>
<evidence type="ECO:0000313" key="3">
    <source>
        <dbReference type="Proteomes" id="UP000663874"/>
    </source>
</evidence>
<sequence>MICFAVASYIGITRITDNRHHPTDVLSGAILGTVMATIA</sequence>
<evidence type="ECO:0000313" key="2">
    <source>
        <dbReference type="EMBL" id="CAF4279531.1"/>
    </source>
</evidence>
<name>A0A820GI00_9BILA</name>
<accession>A0A820GI00</accession>
<evidence type="ECO:0000259" key="1">
    <source>
        <dbReference type="Pfam" id="PF01569"/>
    </source>
</evidence>